<evidence type="ECO:0000313" key="13">
    <source>
        <dbReference type="RefSeq" id="XP_020634591.2"/>
    </source>
</evidence>
<dbReference type="AlphaFoldDB" id="A0A6J0SDY9"/>
<dbReference type="PROSITE" id="PS00237">
    <property type="entry name" value="G_PROTEIN_RECEP_F1_1"/>
    <property type="match status" value="1"/>
</dbReference>
<keyword evidence="5 9" id="KW-0297">G-protein coupled receptor</keyword>
<evidence type="ECO:0000256" key="5">
    <source>
        <dbReference type="ARBA" id="ARBA00023040"/>
    </source>
</evidence>
<feature type="transmembrane region" description="Helical" evidence="10">
    <location>
        <begin position="139"/>
        <end position="161"/>
    </location>
</feature>
<feature type="transmembrane region" description="Helical" evidence="10">
    <location>
        <begin position="24"/>
        <end position="48"/>
    </location>
</feature>
<dbReference type="GeneID" id="110071215"/>
<keyword evidence="7 9" id="KW-0675">Receptor</keyword>
<dbReference type="PROSITE" id="PS50262">
    <property type="entry name" value="G_PROTEIN_RECEP_F1_2"/>
    <property type="match status" value="1"/>
</dbReference>
<comment type="similarity">
    <text evidence="9">Belongs to the G-protein coupled receptor 1 family.</text>
</comment>
<feature type="transmembrane region" description="Helical" evidence="10">
    <location>
        <begin position="173"/>
        <end position="198"/>
    </location>
</feature>
<dbReference type="KEGG" id="pvt:110071215"/>
<dbReference type="InParanoid" id="A0A6J0SDY9"/>
<dbReference type="PANTHER" id="PTHR11334">
    <property type="entry name" value="MAS-RELATED G-PROTEIN COUPLED RECEPTOR"/>
    <property type="match status" value="1"/>
</dbReference>
<dbReference type="PRINTS" id="PR00237">
    <property type="entry name" value="GPCRRHODOPSN"/>
</dbReference>
<name>A0A6J0SDY9_9SAUR</name>
<keyword evidence="8 9" id="KW-0807">Transducer</keyword>
<dbReference type="RefSeq" id="XP_020634591.2">
    <property type="nucleotide sequence ID" value="XM_020778932.2"/>
</dbReference>
<keyword evidence="2" id="KW-1003">Cell membrane</keyword>
<keyword evidence="4 10" id="KW-1133">Transmembrane helix</keyword>
<dbReference type="PANTHER" id="PTHR11334:SF29">
    <property type="entry name" value="MAS-RELATED G-PROTEIN COUPLED RECEPTOR MEMBER X2"/>
    <property type="match status" value="1"/>
</dbReference>
<sequence>MVGNGTVIWILGCCIKRNPFTTYVLNLSIADFVVLSTLATITVCWLLPGHHYSNCPLDLGILLFPVFLFTFSMSLFLLAAISIDRCVCLFFPLWHKCHRPSHLSTTVCVAIWILTFLISVVVSAVTFTHTYLDLTYYQFLLNALFFMPAMFISTIAMLIKVCFISPHHKRGKLLSAILLALLFFIFFAFPMNAFQFFVSDDNPASFYLRYYALIGASLNSAINPLIYFLVGRDKKAQSRWRIKKILEKLFQEEESCRVEIESPLETSL</sequence>
<dbReference type="SUPFAM" id="SSF81321">
    <property type="entry name" value="Family A G protein-coupled receptor-like"/>
    <property type="match status" value="1"/>
</dbReference>
<dbReference type="InterPro" id="IPR000276">
    <property type="entry name" value="GPCR_Rhodpsn"/>
</dbReference>
<evidence type="ECO:0000256" key="4">
    <source>
        <dbReference type="ARBA" id="ARBA00022989"/>
    </source>
</evidence>
<organism evidence="12 13">
    <name type="scientific">Pogona vitticeps</name>
    <name type="common">central bearded dragon</name>
    <dbReference type="NCBI Taxonomy" id="103695"/>
    <lineage>
        <taxon>Eukaryota</taxon>
        <taxon>Metazoa</taxon>
        <taxon>Chordata</taxon>
        <taxon>Craniata</taxon>
        <taxon>Vertebrata</taxon>
        <taxon>Euteleostomi</taxon>
        <taxon>Lepidosauria</taxon>
        <taxon>Squamata</taxon>
        <taxon>Bifurcata</taxon>
        <taxon>Unidentata</taxon>
        <taxon>Episquamata</taxon>
        <taxon>Toxicofera</taxon>
        <taxon>Iguania</taxon>
        <taxon>Acrodonta</taxon>
        <taxon>Agamidae</taxon>
        <taxon>Amphibolurinae</taxon>
        <taxon>Pogona</taxon>
    </lineage>
</organism>
<dbReference type="OrthoDB" id="9046321at2759"/>
<evidence type="ECO:0000256" key="7">
    <source>
        <dbReference type="ARBA" id="ARBA00023170"/>
    </source>
</evidence>
<evidence type="ECO:0000259" key="11">
    <source>
        <dbReference type="PROSITE" id="PS50262"/>
    </source>
</evidence>
<feature type="transmembrane region" description="Helical" evidence="10">
    <location>
        <begin position="103"/>
        <end position="127"/>
    </location>
</feature>
<evidence type="ECO:0000256" key="1">
    <source>
        <dbReference type="ARBA" id="ARBA00004651"/>
    </source>
</evidence>
<dbReference type="InterPro" id="IPR017452">
    <property type="entry name" value="GPCR_Rhodpsn_7TM"/>
</dbReference>
<evidence type="ECO:0000256" key="2">
    <source>
        <dbReference type="ARBA" id="ARBA00022475"/>
    </source>
</evidence>
<proteinExistence type="inferred from homology"/>
<feature type="domain" description="G-protein coupled receptors family 1 profile" evidence="11">
    <location>
        <begin position="3"/>
        <end position="227"/>
    </location>
</feature>
<reference evidence="13" key="1">
    <citation type="submission" date="2025-08" db="UniProtKB">
        <authorList>
            <consortium name="RefSeq"/>
        </authorList>
    </citation>
    <scope>IDENTIFICATION</scope>
</reference>
<accession>A0A6J0SDY9</accession>
<keyword evidence="3 9" id="KW-0812">Transmembrane</keyword>
<dbReference type="GO" id="GO:0004930">
    <property type="term" value="F:G protein-coupled receptor activity"/>
    <property type="evidence" value="ECO:0007669"/>
    <property type="project" value="UniProtKB-KW"/>
</dbReference>
<evidence type="ECO:0000256" key="9">
    <source>
        <dbReference type="RuleBase" id="RU000688"/>
    </source>
</evidence>
<feature type="transmembrane region" description="Helical" evidence="10">
    <location>
        <begin position="210"/>
        <end position="230"/>
    </location>
</feature>
<evidence type="ECO:0000256" key="10">
    <source>
        <dbReference type="SAM" id="Phobius"/>
    </source>
</evidence>
<dbReference type="InterPro" id="IPR026234">
    <property type="entry name" value="MRGPCRFAMILY"/>
</dbReference>
<feature type="transmembrane region" description="Helical" evidence="10">
    <location>
        <begin position="60"/>
        <end position="83"/>
    </location>
</feature>
<dbReference type="Proteomes" id="UP001652642">
    <property type="component" value="Chromosome 4"/>
</dbReference>
<evidence type="ECO:0000256" key="6">
    <source>
        <dbReference type="ARBA" id="ARBA00023136"/>
    </source>
</evidence>
<dbReference type="Pfam" id="PF00001">
    <property type="entry name" value="7tm_1"/>
    <property type="match status" value="1"/>
</dbReference>
<evidence type="ECO:0000256" key="8">
    <source>
        <dbReference type="ARBA" id="ARBA00023224"/>
    </source>
</evidence>
<protein>
    <submittedName>
        <fullName evidence="13">Proto-oncogene Mas-like</fullName>
    </submittedName>
</protein>
<dbReference type="PRINTS" id="PR02108">
    <property type="entry name" value="MRGPCRFAMILY"/>
</dbReference>
<gene>
    <name evidence="13" type="primary">LOC110071215</name>
</gene>
<keyword evidence="6 10" id="KW-0472">Membrane</keyword>
<dbReference type="Gene3D" id="1.20.1070.10">
    <property type="entry name" value="Rhodopsin 7-helix transmembrane proteins"/>
    <property type="match status" value="1"/>
</dbReference>
<keyword evidence="12" id="KW-1185">Reference proteome</keyword>
<comment type="subcellular location">
    <subcellularLocation>
        <location evidence="1">Cell membrane</location>
        <topology evidence="1">Multi-pass membrane protein</topology>
    </subcellularLocation>
</comment>
<evidence type="ECO:0000256" key="3">
    <source>
        <dbReference type="ARBA" id="ARBA00022692"/>
    </source>
</evidence>
<evidence type="ECO:0000313" key="12">
    <source>
        <dbReference type="Proteomes" id="UP001652642"/>
    </source>
</evidence>
<dbReference type="GO" id="GO:0005886">
    <property type="term" value="C:plasma membrane"/>
    <property type="evidence" value="ECO:0007669"/>
    <property type="project" value="UniProtKB-SubCell"/>
</dbReference>